<dbReference type="OrthoDB" id="120194at2759"/>
<evidence type="ECO:0000256" key="2">
    <source>
        <dbReference type="ARBA" id="ARBA00010400"/>
    </source>
</evidence>
<evidence type="ECO:0000256" key="3">
    <source>
        <dbReference type="ARBA" id="ARBA00022525"/>
    </source>
</evidence>
<evidence type="ECO:0000256" key="5">
    <source>
        <dbReference type="RuleBase" id="RU367124"/>
    </source>
</evidence>
<feature type="signal peptide" evidence="5">
    <location>
        <begin position="1"/>
        <end position="20"/>
    </location>
</feature>
<dbReference type="AlphaFoldDB" id="A0A8T1VEF9"/>
<organism evidence="6 7">
    <name type="scientific">Phytophthora pseudosyringae</name>
    <dbReference type="NCBI Taxonomy" id="221518"/>
    <lineage>
        <taxon>Eukaryota</taxon>
        <taxon>Sar</taxon>
        <taxon>Stramenopiles</taxon>
        <taxon>Oomycota</taxon>
        <taxon>Peronosporomycetes</taxon>
        <taxon>Peronosporales</taxon>
        <taxon>Peronosporaceae</taxon>
        <taxon>Phytophthora</taxon>
    </lineage>
</organism>
<evidence type="ECO:0000313" key="6">
    <source>
        <dbReference type="EMBL" id="KAG7379336.1"/>
    </source>
</evidence>
<keyword evidence="4 5" id="KW-0732">Signal</keyword>
<dbReference type="Proteomes" id="UP000694044">
    <property type="component" value="Unassembled WGS sequence"/>
</dbReference>
<evidence type="ECO:0000256" key="1">
    <source>
        <dbReference type="ARBA" id="ARBA00004613"/>
    </source>
</evidence>
<comment type="caution">
    <text evidence="6">The sequence shown here is derived from an EMBL/GenBank/DDBJ whole genome shotgun (WGS) entry which is preliminary data.</text>
</comment>
<comment type="domain">
    <text evidence="5">The RxLR-dEER motif acts to carry the protein into the host cell cytoplasm through binding to cell surface phosphatidylinositol-3-phosphate.</text>
</comment>
<comment type="function">
    <text evidence="5">Effector that suppresses plant defense responses during pathogen infection.</text>
</comment>
<comment type="similarity">
    <text evidence="2 5">Belongs to the RxLR effector family.</text>
</comment>
<sequence length="138" mass="15186">MKRCYILAALAAAFLAIGEAAMPTGFTNNHQLTSDSNQRFLRATETIGGDAAAEERGIPSRLAGLVVKLQGATKLQLPKKMQFKVWLKAEWDPKQLSAHFGFAGKDKALVQNDPNYLVLLEYGKLWRKNALNGGLIRT</sequence>
<comment type="subcellular location">
    <subcellularLocation>
        <location evidence="1 5">Secreted</location>
    </subcellularLocation>
</comment>
<feature type="chain" id="PRO_5044974130" description="RxLR effector protein" evidence="5">
    <location>
        <begin position="21"/>
        <end position="138"/>
    </location>
</feature>
<keyword evidence="7" id="KW-1185">Reference proteome</keyword>
<name>A0A8T1VEF9_9STRA</name>
<dbReference type="InterPro" id="IPR031825">
    <property type="entry name" value="RXLR"/>
</dbReference>
<dbReference type="Pfam" id="PF16810">
    <property type="entry name" value="RXLR"/>
    <property type="match status" value="1"/>
</dbReference>
<protein>
    <recommendedName>
        <fullName evidence="5">RxLR effector protein</fullName>
    </recommendedName>
</protein>
<evidence type="ECO:0000313" key="7">
    <source>
        <dbReference type="Proteomes" id="UP000694044"/>
    </source>
</evidence>
<proteinExistence type="inferred from homology"/>
<dbReference type="EMBL" id="JAGDFM010000355">
    <property type="protein sequence ID" value="KAG7379336.1"/>
    <property type="molecule type" value="Genomic_DNA"/>
</dbReference>
<reference evidence="6" key="1">
    <citation type="submission" date="2021-02" db="EMBL/GenBank/DDBJ databases">
        <authorList>
            <person name="Palmer J.M."/>
        </authorList>
    </citation>
    <scope>NUCLEOTIDE SEQUENCE</scope>
    <source>
        <strain evidence="6">SCRP734</strain>
    </source>
</reference>
<accession>A0A8T1VEF9</accession>
<evidence type="ECO:0000256" key="4">
    <source>
        <dbReference type="ARBA" id="ARBA00022729"/>
    </source>
</evidence>
<gene>
    <name evidence="6" type="ORF">PHYPSEUDO_008737</name>
</gene>
<keyword evidence="3 5" id="KW-0964">Secreted</keyword>